<dbReference type="InterPro" id="IPR036770">
    <property type="entry name" value="Ankyrin_rpt-contain_sf"/>
</dbReference>
<dbReference type="GO" id="GO:0034605">
    <property type="term" value="P:cellular response to heat"/>
    <property type="evidence" value="ECO:0007669"/>
    <property type="project" value="TreeGrafter"/>
</dbReference>
<dbReference type="SUPFAM" id="SSF48403">
    <property type="entry name" value="Ankyrin repeat"/>
    <property type="match status" value="1"/>
</dbReference>
<keyword evidence="4" id="KW-0378">Hydrolase</keyword>
<dbReference type="RefSeq" id="XP_045962353.1">
    <property type="nucleotide sequence ID" value="XM_046108747.1"/>
</dbReference>
<evidence type="ECO:0000256" key="2">
    <source>
        <dbReference type="ARBA" id="ARBA00022840"/>
    </source>
</evidence>
<gene>
    <name evidence="4" type="ORF">BKA67DRAFT_673958</name>
</gene>
<dbReference type="AlphaFoldDB" id="A0A9P8UTW2"/>
<evidence type="ECO:0000313" key="4">
    <source>
        <dbReference type="EMBL" id="KAH6658119.1"/>
    </source>
</evidence>
<keyword evidence="2" id="KW-0067">ATP-binding</keyword>
<accession>A0A9P8UTW2</accession>
<feature type="domain" description="AAA+ ATPase" evidence="3">
    <location>
        <begin position="253"/>
        <end position="395"/>
    </location>
</feature>
<dbReference type="GeneID" id="70137638"/>
<dbReference type="GO" id="GO:0016887">
    <property type="term" value="F:ATP hydrolysis activity"/>
    <property type="evidence" value="ECO:0007669"/>
    <property type="project" value="InterPro"/>
</dbReference>
<evidence type="ECO:0000256" key="1">
    <source>
        <dbReference type="ARBA" id="ARBA00022741"/>
    </source>
</evidence>
<evidence type="ECO:0000313" key="5">
    <source>
        <dbReference type="Proteomes" id="UP000758603"/>
    </source>
</evidence>
<dbReference type="SMART" id="SM00382">
    <property type="entry name" value="AAA"/>
    <property type="match status" value="1"/>
</dbReference>
<comment type="caution">
    <text evidence="4">The sequence shown here is derived from an EMBL/GenBank/DDBJ whole genome shotgun (WGS) entry which is preliminary data.</text>
</comment>
<feature type="non-terminal residue" evidence="4">
    <location>
        <position position="1"/>
    </location>
</feature>
<keyword evidence="5" id="KW-1185">Reference proteome</keyword>
<keyword evidence="1" id="KW-0547">Nucleotide-binding</keyword>
<organism evidence="4 5">
    <name type="scientific">Truncatella angustata</name>
    <dbReference type="NCBI Taxonomy" id="152316"/>
    <lineage>
        <taxon>Eukaryota</taxon>
        <taxon>Fungi</taxon>
        <taxon>Dikarya</taxon>
        <taxon>Ascomycota</taxon>
        <taxon>Pezizomycotina</taxon>
        <taxon>Sordariomycetes</taxon>
        <taxon>Xylariomycetidae</taxon>
        <taxon>Amphisphaeriales</taxon>
        <taxon>Sporocadaceae</taxon>
        <taxon>Truncatella</taxon>
    </lineage>
</organism>
<protein>
    <submittedName>
        <fullName evidence="4">P-loop containing nucleoside triphosphate hydrolase protein</fullName>
    </submittedName>
</protein>
<dbReference type="Gene3D" id="3.40.50.300">
    <property type="entry name" value="P-loop containing nucleotide triphosphate hydrolases"/>
    <property type="match status" value="1"/>
</dbReference>
<dbReference type="PANTHER" id="PTHR11638">
    <property type="entry name" value="ATP-DEPENDENT CLP PROTEASE"/>
    <property type="match status" value="1"/>
</dbReference>
<dbReference type="InterPro" id="IPR003593">
    <property type="entry name" value="AAA+_ATPase"/>
</dbReference>
<dbReference type="EMBL" id="JAGPXC010000002">
    <property type="protein sequence ID" value="KAH6658119.1"/>
    <property type="molecule type" value="Genomic_DNA"/>
</dbReference>
<reference evidence="4" key="1">
    <citation type="journal article" date="2021" name="Nat. Commun.">
        <title>Genetic determinants of endophytism in the Arabidopsis root mycobiome.</title>
        <authorList>
            <person name="Mesny F."/>
            <person name="Miyauchi S."/>
            <person name="Thiergart T."/>
            <person name="Pickel B."/>
            <person name="Atanasova L."/>
            <person name="Karlsson M."/>
            <person name="Huettel B."/>
            <person name="Barry K.W."/>
            <person name="Haridas S."/>
            <person name="Chen C."/>
            <person name="Bauer D."/>
            <person name="Andreopoulos W."/>
            <person name="Pangilinan J."/>
            <person name="LaButti K."/>
            <person name="Riley R."/>
            <person name="Lipzen A."/>
            <person name="Clum A."/>
            <person name="Drula E."/>
            <person name="Henrissat B."/>
            <person name="Kohler A."/>
            <person name="Grigoriev I.V."/>
            <person name="Martin F.M."/>
            <person name="Hacquard S."/>
        </authorList>
    </citation>
    <scope>NUCLEOTIDE SEQUENCE</scope>
    <source>
        <strain evidence="4">MPI-SDFR-AT-0073</strain>
    </source>
</reference>
<dbReference type="InterPro" id="IPR050130">
    <property type="entry name" value="ClpA_ClpB"/>
</dbReference>
<proteinExistence type="predicted"/>
<dbReference type="GO" id="GO:0005737">
    <property type="term" value="C:cytoplasm"/>
    <property type="evidence" value="ECO:0007669"/>
    <property type="project" value="TreeGrafter"/>
</dbReference>
<dbReference type="OrthoDB" id="47330at2759"/>
<dbReference type="PANTHER" id="PTHR11638:SF18">
    <property type="entry name" value="HEAT SHOCK PROTEIN 104"/>
    <property type="match status" value="1"/>
</dbReference>
<dbReference type="InterPro" id="IPR027417">
    <property type="entry name" value="P-loop_NTPase"/>
</dbReference>
<sequence length="537" mass="60174">MALSDLPTFPSMKDDFRLPVLQFDDSGLESDVALSLESHIFSAKTLARALVNRCSTLKIKEYLQTVTPSRVSKTLEHLVKHHRVITYAIDSDSVETVRLLLEYDVNVNALDFGHIPLLGFAIMRAVRTGYVNVEIIKMLLAQGANPKSVPKDMWQDFIKTPRATRPDLLSTEHDSWCITQFRTILSKTLNLTVRYCLWQANRFHAPSRRLLQMAKGHKINPLLKLPFQIIGQELGTQLVMENLFGHIALNTTSPFVLAFAGLSGHGKTELATQMGKLLSAKMISLDCAQMTTVEALLGSPSGYHGNSDGAPLNNYLVENQGKRCVVFLDEFDKTTANVRNALLKVMDDGTYRDRRSDRDSGEIECSRVIWILATNLGDHIIGHFYEEQLADLAGRINAIVPFFQFSSKEQAVVAHKFLMDMQNDARQDIDIEEPRCVFVGHVNIRVLEDGKVCQHIADNGYHKDLGARSIRNAVNNVRRHFALVYAASDELVEDDMNKGEMHEYVVQLNPVSETESEISVTHDKVANVVGNLAISED</sequence>
<name>A0A9P8UTW2_9PEZI</name>
<dbReference type="GO" id="GO:0005524">
    <property type="term" value="F:ATP binding"/>
    <property type="evidence" value="ECO:0007669"/>
    <property type="project" value="UniProtKB-KW"/>
</dbReference>
<dbReference type="Proteomes" id="UP000758603">
    <property type="component" value="Unassembled WGS sequence"/>
</dbReference>
<evidence type="ECO:0000259" key="3">
    <source>
        <dbReference type="SMART" id="SM00382"/>
    </source>
</evidence>
<dbReference type="InterPro" id="IPR003959">
    <property type="entry name" value="ATPase_AAA_core"/>
</dbReference>
<dbReference type="SUPFAM" id="SSF52540">
    <property type="entry name" value="P-loop containing nucleoside triphosphate hydrolases"/>
    <property type="match status" value="1"/>
</dbReference>
<dbReference type="Pfam" id="PF07724">
    <property type="entry name" value="AAA_2"/>
    <property type="match status" value="1"/>
</dbReference>
<dbReference type="Gene3D" id="1.25.40.20">
    <property type="entry name" value="Ankyrin repeat-containing domain"/>
    <property type="match status" value="1"/>
</dbReference>